<dbReference type="InterPro" id="IPR036291">
    <property type="entry name" value="NAD(P)-bd_dom_sf"/>
</dbReference>
<accession>A6DL66</accession>
<name>A6DL66_9BACT</name>
<evidence type="ECO:0000313" key="4">
    <source>
        <dbReference type="EMBL" id="EDM27668.1"/>
    </source>
</evidence>
<dbReference type="InterPro" id="IPR001509">
    <property type="entry name" value="Epimerase_deHydtase"/>
</dbReference>
<dbReference type="eggNOG" id="COG1090">
    <property type="taxonomic scope" value="Bacteria"/>
</dbReference>
<dbReference type="NCBIfam" id="TIGR01777">
    <property type="entry name" value="yfcH"/>
    <property type="match status" value="1"/>
</dbReference>
<dbReference type="PANTHER" id="PTHR11092">
    <property type="entry name" value="SUGAR NUCLEOTIDE EPIMERASE RELATED"/>
    <property type="match status" value="1"/>
</dbReference>
<evidence type="ECO:0000256" key="1">
    <source>
        <dbReference type="ARBA" id="ARBA00009353"/>
    </source>
</evidence>
<dbReference type="Pfam" id="PF01370">
    <property type="entry name" value="Epimerase"/>
    <property type="match status" value="1"/>
</dbReference>
<comment type="caution">
    <text evidence="4">The sequence shown here is derived from an EMBL/GenBank/DDBJ whole genome shotgun (WGS) entry which is preliminary data.</text>
</comment>
<evidence type="ECO:0000313" key="5">
    <source>
        <dbReference type="Proteomes" id="UP000004947"/>
    </source>
</evidence>
<protein>
    <recommendedName>
        <fullName evidence="6">TIGR01777 family protein</fullName>
    </recommendedName>
</protein>
<dbReference type="PANTHER" id="PTHR11092:SF0">
    <property type="entry name" value="EPIMERASE FAMILY PROTEIN SDR39U1"/>
    <property type="match status" value="1"/>
</dbReference>
<dbReference type="InterPro" id="IPR010099">
    <property type="entry name" value="SDR39U1"/>
</dbReference>
<reference evidence="4 5" key="1">
    <citation type="journal article" date="2010" name="J. Bacteriol.">
        <title>Genome sequence of Lentisphaera araneosa HTCC2155T, the type species of the order Lentisphaerales in the phylum Lentisphaerae.</title>
        <authorList>
            <person name="Thrash J.C."/>
            <person name="Cho J.C."/>
            <person name="Vergin K.L."/>
            <person name="Morris R.M."/>
            <person name="Giovannoni S.J."/>
        </authorList>
    </citation>
    <scope>NUCLEOTIDE SEQUENCE [LARGE SCALE GENOMIC DNA]</scope>
    <source>
        <strain evidence="4 5">HTCC2155</strain>
    </source>
</reference>
<dbReference type="EMBL" id="ABCK01000008">
    <property type="protein sequence ID" value="EDM27668.1"/>
    <property type="molecule type" value="Genomic_DNA"/>
</dbReference>
<organism evidence="4 5">
    <name type="scientific">Lentisphaera araneosa HTCC2155</name>
    <dbReference type="NCBI Taxonomy" id="313628"/>
    <lineage>
        <taxon>Bacteria</taxon>
        <taxon>Pseudomonadati</taxon>
        <taxon>Lentisphaerota</taxon>
        <taxon>Lentisphaeria</taxon>
        <taxon>Lentisphaerales</taxon>
        <taxon>Lentisphaeraceae</taxon>
        <taxon>Lentisphaera</taxon>
    </lineage>
</organism>
<dbReference type="STRING" id="313628.LNTAR_20718"/>
<dbReference type="RefSeq" id="WP_007278626.1">
    <property type="nucleotide sequence ID" value="NZ_ABCK01000008.1"/>
</dbReference>
<feature type="domain" description="NAD-dependent epimerase/dehydratase" evidence="2">
    <location>
        <begin position="3"/>
        <end position="212"/>
    </location>
</feature>
<evidence type="ECO:0000259" key="2">
    <source>
        <dbReference type="Pfam" id="PF01370"/>
    </source>
</evidence>
<evidence type="ECO:0008006" key="6">
    <source>
        <dbReference type="Google" id="ProtNLM"/>
    </source>
</evidence>
<gene>
    <name evidence="4" type="ORF">LNTAR_20718</name>
</gene>
<feature type="domain" description="DUF1731" evidence="3">
    <location>
        <begin position="248"/>
        <end position="293"/>
    </location>
</feature>
<dbReference type="AlphaFoldDB" id="A6DL66"/>
<keyword evidence="5" id="KW-1185">Reference proteome</keyword>
<dbReference type="Pfam" id="PF08338">
    <property type="entry name" value="DUF1731"/>
    <property type="match status" value="1"/>
</dbReference>
<comment type="similarity">
    <text evidence="1">Belongs to the NAD(P)-dependent epimerase/dehydratase family. SDR39U1 subfamily.</text>
</comment>
<dbReference type="InterPro" id="IPR013549">
    <property type="entry name" value="DUF1731"/>
</dbReference>
<proteinExistence type="inferred from homology"/>
<sequence>MRILVAGSSGFIGQALIRELSKSGLETHCLVRRPPNSQNEIQWNPSTGELEASSIEGFNAVIHLGGAGVADKIWTSKYKETLLKSRTESTKTLCRAIAECKNKPEVFICSSGVNYYGAKSEQKLTENSPNGKSFLAHVCKEWEAASESLEALEIRRVLMRTGVVLGPGGGMLAKCLPVFKMGLGGNIGMGKRYFPWISLCDMVQLIVHCLNDDSLRGPINACAPEIISNATFTKTLARHLGRPSIFPVPTLVFKLLPKEMADDLFLCDLKISPQKIQASSFEFTHPTIKTLLKPKK</sequence>
<dbReference type="Gene3D" id="3.40.50.720">
    <property type="entry name" value="NAD(P)-binding Rossmann-like Domain"/>
    <property type="match status" value="1"/>
</dbReference>
<evidence type="ECO:0000259" key="3">
    <source>
        <dbReference type="Pfam" id="PF08338"/>
    </source>
</evidence>
<dbReference type="Proteomes" id="UP000004947">
    <property type="component" value="Unassembled WGS sequence"/>
</dbReference>
<dbReference type="SUPFAM" id="SSF51735">
    <property type="entry name" value="NAD(P)-binding Rossmann-fold domains"/>
    <property type="match status" value="1"/>
</dbReference>
<dbReference type="OrthoDB" id="9801773at2"/>